<feature type="domain" description="Sucrose phosphatase-like" evidence="1">
    <location>
        <begin position="179"/>
        <end position="235"/>
    </location>
</feature>
<dbReference type="Proteomes" id="UP000290637">
    <property type="component" value="Chromosome"/>
</dbReference>
<organism evidence="2 3">
    <name type="scientific">Pseudoduganella lutea</name>
    <dbReference type="NCBI Taxonomy" id="321985"/>
    <lineage>
        <taxon>Bacteria</taxon>
        <taxon>Pseudomonadati</taxon>
        <taxon>Pseudomonadota</taxon>
        <taxon>Betaproteobacteria</taxon>
        <taxon>Burkholderiales</taxon>
        <taxon>Oxalobacteraceae</taxon>
        <taxon>Telluria group</taxon>
        <taxon>Pseudoduganella</taxon>
    </lineage>
</organism>
<dbReference type="InterPro" id="IPR024197">
    <property type="entry name" value="TPP-like"/>
</dbReference>
<dbReference type="InterPro" id="IPR023214">
    <property type="entry name" value="HAD_sf"/>
</dbReference>
<reference evidence="2 3" key="1">
    <citation type="submission" date="2019-02" db="EMBL/GenBank/DDBJ databases">
        <title>Draft Genome Sequences of Six Type Strains of the Genus Massilia.</title>
        <authorList>
            <person name="Miess H."/>
            <person name="Frediansyhah A."/>
            <person name="Gross H."/>
        </authorList>
    </citation>
    <scope>NUCLEOTIDE SEQUENCE [LARGE SCALE GENOMIC DNA]</scope>
    <source>
        <strain evidence="2 3">DSM 17473</strain>
    </source>
</reference>
<accession>A0A4P6KW11</accession>
<keyword evidence="3" id="KW-1185">Reference proteome</keyword>
<evidence type="ECO:0000313" key="2">
    <source>
        <dbReference type="EMBL" id="QBE62974.1"/>
    </source>
</evidence>
<dbReference type="EMBL" id="CP035913">
    <property type="protein sequence ID" value="QBE62974.1"/>
    <property type="molecule type" value="Genomic_DNA"/>
</dbReference>
<dbReference type="OrthoDB" id="8746852at2"/>
<dbReference type="Pfam" id="PF05116">
    <property type="entry name" value="S6PP"/>
    <property type="match status" value="1"/>
</dbReference>
<gene>
    <name evidence="2" type="ORF">EWM63_08315</name>
</gene>
<dbReference type="InterPro" id="IPR036412">
    <property type="entry name" value="HAD-like_sf"/>
</dbReference>
<sequence length="250" mass="27742">MHKFLFVDLDDTLFHSLAKCDPRDALQPIAFLKDGSANSYTNGRQRAFLDMVGQGMTLIPTTARDRDGLARVDYPFTHCRIIDFGGIILAPDGTPDPVWLARMGDDMATALPGLREVLAAIDHYARQAGMPARVRLVEDLGLPFYVNVKDAEKNLDRLDAIEREVVVPWLAAQGREFCLHRNGNNLAVLPKRLNKARAVEYLQARLRDEHGEIMTFGMGDSSTDARFMAACDYAIIPRGTQLSALTLGVL</sequence>
<proteinExistence type="predicted"/>
<evidence type="ECO:0000259" key="1">
    <source>
        <dbReference type="Pfam" id="PF05116"/>
    </source>
</evidence>
<dbReference type="Gene3D" id="3.30.980.20">
    <property type="entry name" value="Putative mannosyl-3-phosphoglycerate phosphatase, domain 2"/>
    <property type="match status" value="1"/>
</dbReference>
<dbReference type="GO" id="GO:0003824">
    <property type="term" value="F:catalytic activity"/>
    <property type="evidence" value="ECO:0007669"/>
    <property type="project" value="UniProtKB-ARBA"/>
</dbReference>
<name>A0A4P6KW11_9BURK</name>
<dbReference type="SUPFAM" id="SSF56784">
    <property type="entry name" value="HAD-like"/>
    <property type="match status" value="1"/>
</dbReference>
<evidence type="ECO:0000313" key="3">
    <source>
        <dbReference type="Proteomes" id="UP000290637"/>
    </source>
</evidence>
<dbReference type="Gene3D" id="3.40.50.1000">
    <property type="entry name" value="HAD superfamily/HAD-like"/>
    <property type="match status" value="1"/>
</dbReference>
<dbReference type="InterPro" id="IPR006380">
    <property type="entry name" value="SPP-like_dom"/>
</dbReference>
<dbReference type="AlphaFoldDB" id="A0A4P6KW11"/>
<dbReference type="PIRSF" id="PIRSF030802">
    <property type="entry name" value="UCP030802"/>
    <property type="match status" value="1"/>
</dbReference>
<dbReference type="KEGG" id="plue:EWM63_08315"/>
<dbReference type="RefSeq" id="WP_130186107.1">
    <property type="nucleotide sequence ID" value="NZ_CP035913.1"/>
</dbReference>
<protein>
    <recommendedName>
        <fullName evidence="1">Sucrose phosphatase-like domain-containing protein</fullName>
    </recommendedName>
</protein>